<evidence type="ECO:0000313" key="2">
    <source>
        <dbReference type="Proteomes" id="UP000092691"/>
    </source>
</evidence>
<dbReference type="Proteomes" id="UP000092691">
    <property type="component" value="Chromosome"/>
</dbReference>
<reference evidence="1 2" key="1">
    <citation type="submission" date="2016-06" db="EMBL/GenBank/DDBJ databases">
        <title>Microsymbionts genomes from the relict species Vavilovia formosa.</title>
        <authorList>
            <person name="Chirak E."/>
            <person name="Kimeklis A."/>
            <person name="Andronov E."/>
        </authorList>
    </citation>
    <scope>NUCLEOTIDE SEQUENCE [LARGE SCALE GENOMIC DNA]</scope>
    <source>
        <strain evidence="1 2">Vaf10</strain>
    </source>
</reference>
<dbReference type="EMBL" id="CP016286">
    <property type="protein sequence ID" value="ANP84346.1"/>
    <property type="molecule type" value="Genomic_DNA"/>
</dbReference>
<dbReference type="AlphaFoldDB" id="A0A1B1C3V9"/>
<name>A0A1B1C3V9_RHILE</name>
<accession>A0A1B1C3V9</accession>
<gene>
    <name evidence="1" type="ORF">BA011_00365</name>
</gene>
<proteinExistence type="predicted"/>
<evidence type="ECO:0000313" key="1">
    <source>
        <dbReference type="EMBL" id="ANP84346.1"/>
    </source>
</evidence>
<organism evidence="1 2">
    <name type="scientific">Rhizobium leguminosarum</name>
    <dbReference type="NCBI Taxonomy" id="384"/>
    <lineage>
        <taxon>Bacteria</taxon>
        <taxon>Pseudomonadati</taxon>
        <taxon>Pseudomonadota</taxon>
        <taxon>Alphaproteobacteria</taxon>
        <taxon>Hyphomicrobiales</taxon>
        <taxon>Rhizobiaceae</taxon>
        <taxon>Rhizobium/Agrobacterium group</taxon>
        <taxon>Rhizobium</taxon>
    </lineage>
</organism>
<protein>
    <submittedName>
        <fullName evidence="1">Uncharacterized protein</fullName>
    </submittedName>
</protein>
<sequence length="62" mass="6966">MLSKKIMGTSKPDQARILVNVLQLRHGLGRGILITTAEYLALGEMKISLSVEKIERQDMTRI</sequence>